<evidence type="ECO:0000313" key="3">
    <source>
        <dbReference type="Proteomes" id="UP001164929"/>
    </source>
</evidence>
<dbReference type="Proteomes" id="UP001164929">
    <property type="component" value="Chromosome 12"/>
</dbReference>
<organism evidence="2 3">
    <name type="scientific">Populus alba x Populus x berolinensis</name>
    <dbReference type="NCBI Taxonomy" id="444605"/>
    <lineage>
        <taxon>Eukaryota</taxon>
        <taxon>Viridiplantae</taxon>
        <taxon>Streptophyta</taxon>
        <taxon>Embryophyta</taxon>
        <taxon>Tracheophyta</taxon>
        <taxon>Spermatophyta</taxon>
        <taxon>Magnoliopsida</taxon>
        <taxon>eudicotyledons</taxon>
        <taxon>Gunneridae</taxon>
        <taxon>Pentapetalae</taxon>
        <taxon>rosids</taxon>
        <taxon>fabids</taxon>
        <taxon>Malpighiales</taxon>
        <taxon>Salicaceae</taxon>
        <taxon>Saliceae</taxon>
        <taxon>Populus</taxon>
    </lineage>
</organism>
<accession>A0AAD6M3U9</accession>
<name>A0AAD6M3U9_9ROSI</name>
<dbReference type="AlphaFoldDB" id="A0AAD6M3U9"/>
<dbReference type="EMBL" id="JAQIZT010000012">
    <property type="protein sequence ID" value="KAJ6978325.1"/>
    <property type="molecule type" value="Genomic_DNA"/>
</dbReference>
<reference evidence="2" key="1">
    <citation type="journal article" date="2023" name="Mol. Ecol. Resour.">
        <title>Chromosome-level genome assembly of a triploid poplar Populus alba 'Berolinensis'.</title>
        <authorList>
            <person name="Chen S."/>
            <person name="Yu Y."/>
            <person name="Wang X."/>
            <person name="Wang S."/>
            <person name="Zhang T."/>
            <person name="Zhou Y."/>
            <person name="He R."/>
            <person name="Meng N."/>
            <person name="Wang Y."/>
            <person name="Liu W."/>
            <person name="Liu Z."/>
            <person name="Liu J."/>
            <person name="Guo Q."/>
            <person name="Huang H."/>
            <person name="Sederoff R.R."/>
            <person name="Wang G."/>
            <person name="Qu G."/>
            <person name="Chen S."/>
        </authorList>
    </citation>
    <scope>NUCLEOTIDE SEQUENCE</scope>
    <source>
        <strain evidence="2">SC-2020</strain>
    </source>
</reference>
<comment type="caution">
    <text evidence="2">The sequence shown here is derived from an EMBL/GenBank/DDBJ whole genome shotgun (WGS) entry which is preliminary data.</text>
</comment>
<evidence type="ECO:0000313" key="1">
    <source>
        <dbReference type="EMBL" id="KAJ6977248.1"/>
    </source>
</evidence>
<dbReference type="EMBL" id="JAQIZT010000012">
    <property type="protein sequence ID" value="KAJ6977248.1"/>
    <property type="molecule type" value="Genomic_DNA"/>
</dbReference>
<sequence>MICPVSNNEQIINLVIRKQLHSFCHRGHETIQVQPWIPYSQHLVMYLRLVVDIVQYMVPPWVFHDGSLPRDAFGQIEVLIDDGFSLILLVGNSTRSRQAMHGMFLGCKGSLFGVYFGSDLVPINENGFGPHGIQSWLRLIKMLGSNQICLGLIS</sequence>
<gene>
    <name evidence="1" type="ORF">NC653_029222</name>
    <name evidence="2" type="ORF">NC653_030027</name>
</gene>
<proteinExistence type="predicted"/>
<protein>
    <submittedName>
        <fullName evidence="2">Uncharacterized protein</fullName>
    </submittedName>
</protein>
<keyword evidence="3" id="KW-1185">Reference proteome</keyword>
<evidence type="ECO:0000313" key="2">
    <source>
        <dbReference type="EMBL" id="KAJ6978325.1"/>
    </source>
</evidence>